<dbReference type="KEGG" id="mkc:kam1_1678"/>
<keyword evidence="1" id="KW-1133">Transmembrane helix</keyword>
<dbReference type="EMBL" id="CP037899">
    <property type="protein sequence ID" value="QDQ42893.1"/>
    <property type="molecule type" value="Genomic_DNA"/>
</dbReference>
<evidence type="ECO:0000313" key="3">
    <source>
        <dbReference type="Proteomes" id="UP000315925"/>
    </source>
</evidence>
<protein>
    <submittedName>
        <fullName evidence="2">Uncharacterized protein</fullName>
    </submittedName>
</protein>
<keyword evidence="1" id="KW-0472">Membrane</keyword>
<dbReference type="AlphaFoldDB" id="A0A516TNR4"/>
<evidence type="ECO:0000256" key="1">
    <source>
        <dbReference type="SAM" id="Phobius"/>
    </source>
</evidence>
<name>A0A516TNR4_9BACT</name>
<reference evidence="3" key="1">
    <citation type="submission" date="2019-03" db="EMBL/GenBank/DDBJ databases">
        <title>Complete genome of Methylacidiphilum kamchatkense Kam1.</title>
        <authorList>
            <person name="Kruse T."/>
            <person name="Murarilal Ratnadevi C."/>
            <person name="Erikstad H.-A."/>
            <person name="Birkeland N.-K."/>
        </authorList>
    </citation>
    <scope>NUCLEOTIDE SEQUENCE [LARGE SCALE GENOMIC DNA]</scope>
    <source>
        <strain evidence="3">kam1</strain>
    </source>
</reference>
<dbReference type="Proteomes" id="UP000315925">
    <property type="component" value="Chromosome"/>
</dbReference>
<sequence>MNIKRKLRFLINTYFPTIRIIILRIYYNIFRYLLLGIARIIHKFPISSELFGPPKRAVLSTPIFLKNNNTDIGQIIYDISNICDTDLLDNVNSQCYNNMYPFYIAILNNARICLDKGVVISSSDDAANTKKKP</sequence>
<gene>
    <name evidence="2" type="ORF">kam1_1678</name>
</gene>
<proteinExistence type="predicted"/>
<feature type="transmembrane region" description="Helical" evidence="1">
    <location>
        <begin position="21"/>
        <end position="41"/>
    </location>
</feature>
<organism evidence="2 3">
    <name type="scientific">Methylacidiphilum kamchatkense Kam1</name>
    <dbReference type="NCBI Taxonomy" id="1202785"/>
    <lineage>
        <taxon>Bacteria</taxon>
        <taxon>Pseudomonadati</taxon>
        <taxon>Verrucomicrobiota</taxon>
        <taxon>Methylacidiphilae</taxon>
        <taxon>Methylacidiphilales</taxon>
        <taxon>Methylacidiphilaceae</taxon>
        <taxon>Methylacidiphilum (ex Ratnadevi et al. 2023)</taxon>
    </lineage>
</organism>
<accession>A0A516TNR4</accession>
<evidence type="ECO:0000313" key="2">
    <source>
        <dbReference type="EMBL" id="QDQ42893.1"/>
    </source>
</evidence>
<keyword evidence="1" id="KW-0812">Transmembrane</keyword>